<dbReference type="AlphaFoldDB" id="A0A5C3N9H2"/>
<name>A0A5C3N9H2_9AGAM</name>
<sequence>MSPRTRLVGTSPVTLPHRELQNKNAPEITQPCSKSHSVHEQSSRRRQENTSTLAINTEAPGRICPRPVATRREQTTTDQAEPHPPTLPCARVPLCRRLRGRPHALFLRPHLNTRGTNPKVKLADTRAEWAESGDEMCRVGGTQIREVNGGGKSEEGLFAEARGADGQCLEFVEVSEARGVSAVSP</sequence>
<evidence type="ECO:0000313" key="3">
    <source>
        <dbReference type="Proteomes" id="UP000305948"/>
    </source>
</evidence>
<protein>
    <submittedName>
        <fullName evidence="2">Uncharacterized protein</fullName>
    </submittedName>
</protein>
<accession>A0A5C3N9H2</accession>
<evidence type="ECO:0000313" key="2">
    <source>
        <dbReference type="EMBL" id="TFK53993.1"/>
    </source>
</evidence>
<keyword evidence="3" id="KW-1185">Reference proteome</keyword>
<reference evidence="2 3" key="1">
    <citation type="journal article" date="2019" name="Nat. Ecol. Evol.">
        <title>Megaphylogeny resolves global patterns of mushroom evolution.</title>
        <authorList>
            <person name="Varga T."/>
            <person name="Krizsan K."/>
            <person name="Foldi C."/>
            <person name="Dima B."/>
            <person name="Sanchez-Garcia M."/>
            <person name="Sanchez-Ramirez S."/>
            <person name="Szollosi G.J."/>
            <person name="Szarkandi J.G."/>
            <person name="Papp V."/>
            <person name="Albert L."/>
            <person name="Andreopoulos W."/>
            <person name="Angelini C."/>
            <person name="Antonin V."/>
            <person name="Barry K.W."/>
            <person name="Bougher N.L."/>
            <person name="Buchanan P."/>
            <person name="Buyck B."/>
            <person name="Bense V."/>
            <person name="Catcheside P."/>
            <person name="Chovatia M."/>
            <person name="Cooper J."/>
            <person name="Damon W."/>
            <person name="Desjardin D."/>
            <person name="Finy P."/>
            <person name="Geml J."/>
            <person name="Haridas S."/>
            <person name="Hughes K."/>
            <person name="Justo A."/>
            <person name="Karasinski D."/>
            <person name="Kautmanova I."/>
            <person name="Kiss B."/>
            <person name="Kocsube S."/>
            <person name="Kotiranta H."/>
            <person name="LaButti K.M."/>
            <person name="Lechner B.E."/>
            <person name="Liimatainen K."/>
            <person name="Lipzen A."/>
            <person name="Lukacs Z."/>
            <person name="Mihaltcheva S."/>
            <person name="Morgado L.N."/>
            <person name="Niskanen T."/>
            <person name="Noordeloos M.E."/>
            <person name="Ohm R.A."/>
            <person name="Ortiz-Santana B."/>
            <person name="Ovrebo C."/>
            <person name="Racz N."/>
            <person name="Riley R."/>
            <person name="Savchenko A."/>
            <person name="Shiryaev A."/>
            <person name="Soop K."/>
            <person name="Spirin V."/>
            <person name="Szebenyi C."/>
            <person name="Tomsovsky M."/>
            <person name="Tulloss R.E."/>
            <person name="Uehling J."/>
            <person name="Grigoriev I.V."/>
            <person name="Vagvolgyi C."/>
            <person name="Papp T."/>
            <person name="Martin F.M."/>
            <person name="Miettinen O."/>
            <person name="Hibbett D.S."/>
            <person name="Nagy L.G."/>
        </authorList>
    </citation>
    <scope>NUCLEOTIDE SEQUENCE [LARGE SCALE GENOMIC DNA]</scope>
    <source>
        <strain evidence="2 3">OMC1185</strain>
    </source>
</reference>
<dbReference type="Proteomes" id="UP000305948">
    <property type="component" value="Unassembled WGS sequence"/>
</dbReference>
<proteinExistence type="predicted"/>
<gene>
    <name evidence="2" type="ORF">OE88DRAFT_1642644</name>
</gene>
<feature type="region of interest" description="Disordered" evidence="1">
    <location>
        <begin position="1"/>
        <end position="88"/>
    </location>
</feature>
<feature type="compositionally biased region" description="Basic and acidic residues" evidence="1">
    <location>
        <begin position="37"/>
        <end position="48"/>
    </location>
</feature>
<dbReference type="EMBL" id="ML213506">
    <property type="protein sequence ID" value="TFK53993.1"/>
    <property type="molecule type" value="Genomic_DNA"/>
</dbReference>
<organism evidence="2 3">
    <name type="scientific">Heliocybe sulcata</name>
    <dbReference type="NCBI Taxonomy" id="5364"/>
    <lineage>
        <taxon>Eukaryota</taxon>
        <taxon>Fungi</taxon>
        <taxon>Dikarya</taxon>
        <taxon>Basidiomycota</taxon>
        <taxon>Agaricomycotina</taxon>
        <taxon>Agaricomycetes</taxon>
        <taxon>Gloeophyllales</taxon>
        <taxon>Gloeophyllaceae</taxon>
        <taxon>Heliocybe</taxon>
    </lineage>
</organism>
<evidence type="ECO:0000256" key="1">
    <source>
        <dbReference type="SAM" id="MobiDB-lite"/>
    </source>
</evidence>